<proteinExistence type="predicted"/>
<evidence type="ECO:0000313" key="2">
    <source>
        <dbReference type="EMBL" id="SCU64283.1"/>
    </source>
</evidence>
<sequence length="269" mass="29836">MFDVSPRNPFKYQGRVNLPPFSECLQSLGSPESFRGFGESLSAASPVSRLRADTSKEINSSKGECVDYSYLTMEISEMTSPGTPPPQVERYYQCCATTISESSRRGEGEEEDDTSGEITVTPTHLPPLFPNVSPIERSRSANAGVSVPRTEPQEVHEVRVVGGKACSVDLKVADTPGATASVEWCDHPFSCSSSPCLDYIPSYEDLLLEDCGAFGTWYQIQQRADNIIPPLSESIDVSWFAELSNRYGDFAYHRPHLTRATTYRRYGKY</sequence>
<dbReference type="AlphaFoldDB" id="A0A1G4HYA3"/>
<gene>
    <name evidence="2" type="ORF">TEOVI_000582600</name>
</gene>
<dbReference type="EMBL" id="CZPT02000030">
    <property type="protein sequence ID" value="SCU64283.1"/>
    <property type="molecule type" value="Genomic_DNA"/>
</dbReference>
<evidence type="ECO:0000256" key="1">
    <source>
        <dbReference type="SAM" id="MobiDB-lite"/>
    </source>
</evidence>
<feature type="region of interest" description="Disordered" evidence="1">
    <location>
        <begin position="100"/>
        <end position="127"/>
    </location>
</feature>
<protein>
    <submittedName>
        <fullName evidence="2">Uncharacterized protein</fullName>
    </submittedName>
</protein>
<keyword evidence="3" id="KW-1185">Reference proteome</keyword>
<evidence type="ECO:0000313" key="3">
    <source>
        <dbReference type="Proteomes" id="UP000195570"/>
    </source>
</evidence>
<comment type="caution">
    <text evidence="2">The sequence shown here is derived from an EMBL/GenBank/DDBJ whole genome shotgun (WGS) entry which is preliminary data.</text>
</comment>
<accession>A0A1G4HYA3</accession>
<dbReference type="VEuPathDB" id="TriTrypDB:TEOVI_000582600"/>
<reference evidence="2" key="1">
    <citation type="submission" date="2016-09" db="EMBL/GenBank/DDBJ databases">
        <authorList>
            <person name="Hebert L."/>
            <person name="Moumen B."/>
        </authorList>
    </citation>
    <scope>NUCLEOTIDE SEQUENCE [LARGE SCALE GENOMIC DNA]</scope>
    <source>
        <strain evidence="2">OVI</strain>
    </source>
</reference>
<organism evidence="2 3">
    <name type="scientific">Trypanosoma equiperdum</name>
    <dbReference type="NCBI Taxonomy" id="5694"/>
    <lineage>
        <taxon>Eukaryota</taxon>
        <taxon>Discoba</taxon>
        <taxon>Euglenozoa</taxon>
        <taxon>Kinetoplastea</taxon>
        <taxon>Metakinetoplastina</taxon>
        <taxon>Trypanosomatida</taxon>
        <taxon>Trypanosomatidae</taxon>
        <taxon>Trypanosoma</taxon>
    </lineage>
</organism>
<dbReference type="Proteomes" id="UP000195570">
    <property type="component" value="Unassembled WGS sequence"/>
</dbReference>
<dbReference type="RefSeq" id="XP_067076065.1">
    <property type="nucleotide sequence ID" value="XM_067219964.1"/>
</dbReference>
<dbReference type="GeneID" id="92379765"/>
<name>A0A1G4HYA3_TRYEQ</name>